<feature type="domain" description="Glycosyl transferase family 1" evidence="2">
    <location>
        <begin position="195"/>
        <end position="353"/>
    </location>
</feature>
<dbReference type="CDD" id="cd03809">
    <property type="entry name" value="GT4_MtfB-like"/>
    <property type="match status" value="1"/>
</dbReference>
<dbReference type="Pfam" id="PF13439">
    <property type="entry name" value="Glyco_transf_4"/>
    <property type="match status" value="1"/>
</dbReference>
<dbReference type="EMBL" id="PEXW01000053">
    <property type="protein sequence ID" value="PIS40632.1"/>
    <property type="molecule type" value="Genomic_DNA"/>
</dbReference>
<dbReference type="Gene3D" id="3.40.50.2000">
    <property type="entry name" value="Glycogen Phosphorylase B"/>
    <property type="match status" value="2"/>
</dbReference>
<dbReference type="AlphaFoldDB" id="A0A2H0YSA4"/>
<proteinExistence type="predicted"/>
<dbReference type="InterPro" id="IPR028098">
    <property type="entry name" value="Glyco_trans_4-like_N"/>
</dbReference>
<dbReference type="PANTHER" id="PTHR46401">
    <property type="entry name" value="GLYCOSYLTRANSFERASE WBBK-RELATED"/>
    <property type="match status" value="1"/>
</dbReference>
<evidence type="ECO:0000256" key="1">
    <source>
        <dbReference type="ARBA" id="ARBA00022679"/>
    </source>
</evidence>
<sequence length="381" mass="43369">MKIGIDCRTILNPESGERAGVGHYVEGLVFALIENYPKEKFVLYFDYRTRDINIFQKPNVKVKHLLFSQYGKFLSFGYSHMLISAYLLKEGLDVLHIPVGVIPMIYPKKVVYTAHDFAIYRNPEWFPSSFLSRSILIPQSLRKADQIIAVSRSTAKDLKQLFNIKPQKINVVYNGFDVNKIPLKRSNQEILAKFKLPKKYFLFVGTLEPRKNVINLVRAFKLFLEKNQAQKDVVLVICGQLGYHSEEVMQELLDLGLKRSIRYLGYVTHNEKIELIKHSSAFIFPSFYEGFGLPVLEALALGSPVITSKVSSMPEIAGKAAVYIDPKNINEIARAMRDVLAKPGLARKLHDTGLKQAQAFSWETCAQETMKVYQKTVGKKS</sequence>
<evidence type="ECO:0008006" key="6">
    <source>
        <dbReference type="Google" id="ProtNLM"/>
    </source>
</evidence>
<evidence type="ECO:0000313" key="4">
    <source>
        <dbReference type="EMBL" id="PIS40632.1"/>
    </source>
</evidence>
<dbReference type="Pfam" id="PF00534">
    <property type="entry name" value="Glycos_transf_1"/>
    <property type="match status" value="1"/>
</dbReference>
<dbReference type="GO" id="GO:0016757">
    <property type="term" value="F:glycosyltransferase activity"/>
    <property type="evidence" value="ECO:0007669"/>
    <property type="project" value="InterPro"/>
</dbReference>
<reference evidence="5" key="1">
    <citation type="submission" date="2017-09" db="EMBL/GenBank/DDBJ databases">
        <title>Depth-based differentiation of microbial function through sediment-hosted aquifers and enrichment of novel symbionts in the deep terrestrial subsurface.</title>
        <authorList>
            <person name="Probst A.J."/>
            <person name="Ladd B."/>
            <person name="Jarett J.K."/>
            <person name="Geller-Mcgrath D.E."/>
            <person name="Sieber C.M.K."/>
            <person name="Emerson J.B."/>
            <person name="Anantharaman K."/>
            <person name="Thomas B.C."/>
            <person name="Malmstrom R."/>
            <person name="Stieglmeier M."/>
            <person name="Klingl A."/>
            <person name="Woyke T."/>
            <person name="Ryan C.M."/>
            <person name="Banfield J.F."/>
        </authorList>
    </citation>
    <scope>NUCLEOTIDE SEQUENCE [LARGE SCALE GENOMIC DNA]</scope>
</reference>
<dbReference type="SUPFAM" id="SSF53756">
    <property type="entry name" value="UDP-Glycosyltransferase/glycogen phosphorylase"/>
    <property type="match status" value="1"/>
</dbReference>
<accession>A0A2H0YSA4</accession>
<dbReference type="PANTHER" id="PTHR46401:SF2">
    <property type="entry name" value="GLYCOSYLTRANSFERASE WBBK-RELATED"/>
    <property type="match status" value="1"/>
</dbReference>
<dbReference type="Proteomes" id="UP000236845">
    <property type="component" value="Unassembled WGS sequence"/>
</dbReference>
<keyword evidence="1" id="KW-0808">Transferase</keyword>
<evidence type="ECO:0000259" key="3">
    <source>
        <dbReference type="Pfam" id="PF13439"/>
    </source>
</evidence>
<gene>
    <name evidence="4" type="ORF">COT26_02340</name>
</gene>
<organism evidence="4 5">
    <name type="scientific">Candidatus Kerfeldbacteria bacterium CG08_land_8_20_14_0_20_43_14</name>
    <dbReference type="NCBI Taxonomy" id="2014246"/>
    <lineage>
        <taxon>Bacteria</taxon>
        <taxon>Candidatus Kerfeldiibacteriota</taxon>
    </lineage>
</organism>
<evidence type="ECO:0000313" key="5">
    <source>
        <dbReference type="Proteomes" id="UP000236845"/>
    </source>
</evidence>
<evidence type="ECO:0000259" key="2">
    <source>
        <dbReference type="Pfam" id="PF00534"/>
    </source>
</evidence>
<dbReference type="InterPro" id="IPR001296">
    <property type="entry name" value="Glyco_trans_1"/>
</dbReference>
<feature type="domain" description="Glycosyltransferase subfamily 4-like N-terminal" evidence="3">
    <location>
        <begin position="60"/>
        <end position="179"/>
    </location>
</feature>
<name>A0A2H0YSA4_9BACT</name>
<comment type="caution">
    <text evidence="4">The sequence shown here is derived from an EMBL/GenBank/DDBJ whole genome shotgun (WGS) entry which is preliminary data.</text>
</comment>
<protein>
    <recommendedName>
        <fullName evidence="6">Glycosyltransferase family 1 protein</fullName>
    </recommendedName>
</protein>
<dbReference type="FunFam" id="3.40.50.2000:FF:000119">
    <property type="entry name" value="Glycosyl transferase group 1"/>
    <property type="match status" value="1"/>
</dbReference>